<keyword evidence="8" id="KW-1185">Reference proteome</keyword>
<dbReference type="GO" id="GO:0030170">
    <property type="term" value="F:pyridoxal phosphate binding"/>
    <property type="evidence" value="ECO:0007669"/>
    <property type="project" value="InterPro"/>
</dbReference>
<evidence type="ECO:0000256" key="2">
    <source>
        <dbReference type="ARBA" id="ARBA00009533"/>
    </source>
</evidence>
<dbReference type="Proteomes" id="UP000076722">
    <property type="component" value="Unassembled WGS sequence"/>
</dbReference>
<organism evidence="7 8">
    <name type="scientific">Sistotremastrum niveocremeum HHB9708</name>
    <dbReference type="NCBI Taxonomy" id="1314777"/>
    <lineage>
        <taxon>Eukaryota</taxon>
        <taxon>Fungi</taxon>
        <taxon>Dikarya</taxon>
        <taxon>Basidiomycota</taxon>
        <taxon>Agaricomycotina</taxon>
        <taxon>Agaricomycetes</taxon>
        <taxon>Sistotremastrales</taxon>
        <taxon>Sistotremastraceae</taxon>
        <taxon>Sertulicium</taxon>
        <taxon>Sertulicium niveocremeum</taxon>
    </lineage>
</organism>
<keyword evidence="5 6" id="KW-0456">Lyase</keyword>
<dbReference type="InterPro" id="IPR002129">
    <property type="entry name" value="PyrdxlP-dep_de-COase"/>
</dbReference>
<evidence type="ECO:0000256" key="5">
    <source>
        <dbReference type="ARBA" id="ARBA00023239"/>
    </source>
</evidence>
<dbReference type="GO" id="GO:0016831">
    <property type="term" value="F:carboxy-lyase activity"/>
    <property type="evidence" value="ECO:0007669"/>
    <property type="project" value="UniProtKB-KW"/>
</dbReference>
<keyword evidence="4 6" id="KW-0663">Pyridoxal phosphate</keyword>
<evidence type="ECO:0000256" key="4">
    <source>
        <dbReference type="ARBA" id="ARBA00022898"/>
    </source>
</evidence>
<dbReference type="SUPFAM" id="SSF53383">
    <property type="entry name" value="PLP-dependent transferases"/>
    <property type="match status" value="1"/>
</dbReference>
<dbReference type="Pfam" id="PF00282">
    <property type="entry name" value="Pyridoxal_deC"/>
    <property type="match status" value="1"/>
</dbReference>
<keyword evidence="7" id="KW-0808">Transferase</keyword>
<dbReference type="PANTHER" id="PTHR45677">
    <property type="entry name" value="GLUTAMATE DECARBOXYLASE-RELATED"/>
    <property type="match status" value="1"/>
</dbReference>
<dbReference type="PANTHER" id="PTHR45677:SF8">
    <property type="entry name" value="CYSTEINE SULFINIC ACID DECARBOXYLASE"/>
    <property type="match status" value="1"/>
</dbReference>
<comment type="cofactor">
    <cofactor evidence="1 6">
        <name>pyridoxal 5'-phosphate</name>
        <dbReference type="ChEBI" id="CHEBI:597326"/>
    </cofactor>
</comment>
<dbReference type="EMBL" id="KV419394">
    <property type="protein sequence ID" value="KZS98839.1"/>
    <property type="molecule type" value="Genomic_DNA"/>
</dbReference>
<dbReference type="OrthoDB" id="2161780at2759"/>
<evidence type="ECO:0000313" key="8">
    <source>
        <dbReference type="Proteomes" id="UP000076722"/>
    </source>
</evidence>
<evidence type="ECO:0000313" key="7">
    <source>
        <dbReference type="EMBL" id="KZS98839.1"/>
    </source>
</evidence>
<sequence>MASHVSTTEDEDFNAVGAWFLGAKGENHETLLKLFELTLHLHVKSRRSYFPDDPSPITPEMQSTPIFQHNIARLQDILSDFSEAMGDFSVPFWNPRYLGHMVMDTSMPGIIGYLSAMLYNPNNVAIEASPFTTLLERVVGLDFCGMVGYNTRNSEAPLSWGHMTSGGTVSNIESMWVARNLKFYPLSIKLALRNELQFIEGSFKVRTCQGTYKLFREFSTWELLNIRPNDVLDIPTRLESQYGISPTFLANVLRSYSVQTLGKGYLEEKFGIQSPSAYFASAAMHYSWPKSAALTGIGSENVIAIRVDPSARLDPKDLKKKLDKCLEDKRAVYAVVAIIGTTEHGACDPLCDILTLRNEFQEKGLSFLVHADAAWGAYFVSTFRNIWESVHNRDSTLRFSDPTGGKLLSMGE</sequence>
<dbReference type="AlphaFoldDB" id="A0A165ADN2"/>
<dbReference type="InterPro" id="IPR015421">
    <property type="entry name" value="PyrdxlP-dep_Trfase_major"/>
</dbReference>
<gene>
    <name evidence="7" type="ORF">SISNIDRAFT_480440</name>
</gene>
<dbReference type="GO" id="GO:0016740">
    <property type="term" value="F:transferase activity"/>
    <property type="evidence" value="ECO:0007669"/>
    <property type="project" value="UniProtKB-KW"/>
</dbReference>
<dbReference type="GO" id="GO:0019752">
    <property type="term" value="P:carboxylic acid metabolic process"/>
    <property type="evidence" value="ECO:0007669"/>
    <property type="project" value="InterPro"/>
</dbReference>
<reference evidence="7 8" key="1">
    <citation type="journal article" date="2016" name="Mol. Biol. Evol.">
        <title>Comparative Genomics of Early-Diverging Mushroom-Forming Fungi Provides Insights into the Origins of Lignocellulose Decay Capabilities.</title>
        <authorList>
            <person name="Nagy L.G."/>
            <person name="Riley R."/>
            <person name="Tritt A."/>
            <person name="Adam C."/>
            <person name="Daum C."/>
            <person name="Floudas D."/>
            <person name="Sun H."/>
            <person name="Yadav J.S."/>
            <person name="Pangilinan J."/>
            <person name="Larsson K.H."/>
            <person name="Matsuura K."/>
            <person name="Barry K."/>
            <person name="Labutti K."/>
            <person name="Kuo R."/>
            <person name="Ohm R.A."/>
            <person name="Bhattacharya S.S."/>
            <person name="Shirouzu T."/>
            <person name="Yoshinaga Y."/>
            <person name="Martin F.M."/>
            <person name="Grigoriev I.V."/>
            <person name="Hibbett D.S."/>
        </authorList>
    </citation>
    <scope>NUCLEOTIDE SEQUENCE [LARGE SCALE GENOMIC DNA]</scope>
    <source>
        <strain evidence="7 8">HHB9708</strain>
    </source>
</reference>
<comment type="similarity">
    <text evidence="2 6">Belongs to the group II decarboxylase family.</text>
</comment>
<name>A0A165ADN2_9AGAM</name>
<accession>A0A165ADN2</accession>
<evidence type="ECO:0000256" key="3">
    <source>
        <dbReference type="ARBA" id="ARBA00022793"/>
    </source>
</evidence>
<dbReference type="GO" id="GO:0005737">
    <property type="term" value="C:cytoplasm"/>
    <property type="evidence" value="ECO:0007669"/>
    <property type="project" value="TreeGrafter"/>
</dbReference>
<dbReference type="STRING" id="1314777.A0A165ADN2"/>
<evidence type="ECO:0000256" key="1">
    <source>
        <dbReference type="ARBA" id="ARBA00001933"/>
    </source>
</evidence>
<proteinExistence type="inferred from homology"/>
<protein>
    <submittedName>
        <fullName evidence="7">PLP-dependent transferase</fullName>
    </submittedName>
</protein>
<dbReference type="InterPro" id="IPR015424">
    <property type="entry name" value="PyrdxlP-dep_Trfase"/>
</dbReference>
<keyword evidence="3" id="KW-0210">Decarboxylase</keyword>
<dbReference type="Gene3D" id="3.40.640.10">
    <property type="entry name" value="Type I PLP-dependent aspartate aminotransferase-like (Major domain)"/>
    <property type="match status" value="1"/>
</dbReference>
<evidence type="ECO:0000256" key="6">
    <source>
        <dbReference type="RuleBase" id="RU000382"/>
    </source>
</evidence>